<reference evidence="2 3" key="1">
    <citation type="journal article" date="2015" name="Nature">
        <title>rRNA introns, odd ribosomes, and small enigmatic genomes across a large radiation of phyla.</title>
        <authorList>
            <person name="Brown C.T."/>
            <person name="Hug L.A."/>
            <person name="Thomas B.C."/>
            <person name="Sharon I."/>
            <person name="Castelle C.J."/>
            <person name="Singh A."/>
            <person name="Wilkins M.J."/>
            <person name="Williams K.H."/>
            <person name="Banfield J.F."/>
        </authorList>
    </citation>
    <scope>NUCLEOTIDE SEQUENCE [LARGE SCALE GENOMIC DNA]</scope>
</reference>
<name>A0A0G0K6H9_9BACT</name>
<evidence type="ECO:0000256" key="1">
    <source>
        <dbReference type="ARBA" id="ARBA00008591"/>
    </source>
</evidence>
<dbReference type="Proteomes" id="UP000034181">
    <property type="component" value="Unassembled WGS sequence"/>
</dbReference>
<dbReference type="PATRIC" id="fig|1618569.3.peg.734"/>
<evidence type="ECO:0008006" key="4">
    <source>
        <dbReference type="Google" id="ProtNLM"/>
    </source>
</evidence>
<comment type="similarity">
    <text evidence="1">Belongs to the UPF0111 family.</text>
</comment>
<dbReference type="PANTHER" id="PTHR37298">
    <property type="entry name" value="UPF0111 PROTEIN YKAA"/>
    <property type="match status" value="1"/>
</dbReference>
<proteinExistence type="inferred from homology"/>
<evidence type="ECO:0000313" key="2">
    <source>
        <dbReference type="EMBL" id="KKQ74437.1"/>
    </source>
</evidence>
<accession>A0A0G0K6H9</accession>
<dbReference type="Gene3D" id="1.20.58.220">
    <property type="entry name" value="Phosphate transport system protein phou homolog 2, domain 2"/>
    <property type="match status" value="1"/>
</dbReference>
<dbReference type="AlphaFoldDB" id="A0A0G0K6H9"/>
<dbReference type="Pfam" id="PF01865">
    <property type="entry name" value="PhoU_div"/>
    <property type="match status" value="1"/>
</dbReference>
<protein>
    <recommendedName>
        <fullName evidence="4">Phosphate transport regulator</fullName>
    </recommendedName>
</protein>
<gene>
    <name evidence="2" type="ORF">US96_C0032G0016</name>
</gene>
<sequence>MNLFPRQPAFFNHFEALAKVAKEGGKLLVSVNPTSQKLLLKHSESARKLELKGDNICHALYKAADSTFITPIDREDIHVLAQSLDNIIDHIENTISNLSLFRVKKTPVEYKAFTTLIEECSANVFLLVSTLKEKGRNLTKMKKLILAIHTYENQGDELLRKSLKSLFSNGQPAVEIIKWKDIYENMEAVLDECENTSDIVEQIIIKNF</sequence>
<organism evidence="2 3">
    <name type="scientific">Candidatus Woesebacteria bacterium GW2011_GWB1_38_5b</name>
    <dbReference type="NCBI Taxonomy" id="1618569"/>
    <lineage>
        <taxon>Bacteria</taxon>
        <taxon>Candidatus Woeseibacteriota</taxon>
    </lineage>
</organism>
<dbReference type="InterPro" id="IPR038078">
    <property type="entry name" value="PhoU-like_sf"/>
</dbReference>
<dbReference type="InterPro" id="IPR052912">
    <property type="entry name" value="UPF0111_domain"/>
</dbReference>
<evidence type="ECO:0000313" key="3">
    <source>
        <dbReference type="Proteomes" id="UP000034181"/>
    </source>
</evidence>
<dbReference type="PANTHER" id="PTHR37298:SF1">
    <property type="entry name" value="UPF0111 PROTEIN YKAA"/>
    <property type="match status" value="1"/>
</dbReference>
<comment type="caution">
    <text evidence="2">The sequence shown here is derived from an EMBL/GenBank/DDBJ whole genome shotgun (WGS) entry which is preliminary data.</text>
</comment>
<dbReference type="EMBL" id="LBUZ01000032">
    <property type="protein sequence ID" value="KKQ74437.1"/>
    <property type="molecule type" value="Genomic_DNA"/>
</dbReference>
<dbReference type="InterPro" id="IPR018445">
    <property type="entry name" value="Put_Phosphate_transp_reg"/>
</dbReference>